<dbReference type="EMBL" id="JARKIB010000007">
    <property type="protein sequence ID" value="KAJ7778433.1"/>
    <property type="molecule type" value="Genomic_DNA"/>
</dbReference>
<evidence type="ECO:0000313" key="2">
    <source>
        <dbReference type="Proteomes" id="UP001215598"/>
    </source>
</evidence>
<keyword evidence="2" id="KW-1185">Reference proteome</keyword>
<comment type="caution">
    <text evidence="1">The sequence shown here is derived from an EMBL/GenBank/DDBJ whole genome shotgun (WGS) entry which is preliminary data.</text>
</comment>
<accession>A0AAD7K584</accession>
<evidence type="ECO:0000313" key="1">
    <source>
        <dbReference type="EMBL" id="KAJ7778433.1"/>
    </source>
</evidence>
<sequence>MTAAPTDADTSCDVADFQVNHGTTATAYGVGPPDRPKVRKQRFASVLDDVEELKEIVKALQSVRRQRRSVWRPRGNVALLEMKKAEYIAVDIVEDTTRAPRTTGNQLVLSAKQKRELKQNGLNYITKLLDPSMGRLPGHFPPLSKKLIRTRDLALQILTSREQALCRALLATWSTMRRPWSEQYPIPDGDTAVDRVRDVAGKYLPELMTMVHSNPVCIERQDHSRELVELFAPKGTYIPVSELRKGVEEMEARTKAIQLLIDEYKQAQMDI</sequence>
<gene>
    <name evidence="1" type="ORF">B0H16DRAFT_1683662</name>
</gene>
<dbReference type="AlphaFoldDB" id="A0AAD7K584"/>
<dbReference type="Proteomes" id="UP001215598">
    <property type="component" value="Unassembled WGS sequence"/>
</dbReference>
<name>A0AAD7K584_9AGAR</name>
<protein>
    <submittedName>
        <fullName evidence="1">Uncharacterized protein</fullName>
    </submittedName>
</protein>
<proteinExistence type="predicted"/>
<reference evidence="1" key="1">
    <citation type="submission" date="2023-03" db="EMBL/GenBank/DDBJ databases">
        <title>Massive genome expansion in bonnet fungi (Mycena s.s.) driven by repeated elements and novel gene families across ecological guilds.</title>
        <authorList>
            <consortium name="Lawrence Berkeley National Laboratory"/>
            <person name="Harder C.B."/>
            <person name="Miyauchi S."/>
            <person name="Viragh M."/>
            <person name="Kuo A."/>
            <person name="Thoen E."/>
            <person name="Andreopoulos B."/>
            <person name="Lu D."/>
            <person name="Skrede I."/>
            <person name="Drula E."/>
            <person name="Henrissat B."/>
            <person name="Morin E."/>
            <person name="Kohler A."/>
            <person name="Barry K."/>
            <person name="LaButti K."/>
            <person name="Morin E."/>
            <person name="Salamov A."/>
            <person name="Lipzen A."/>
            <person name="Mereny Z."/>
            <person name="Hegedus B."/>
            <person name="Baldrian P."/>
            <person name="Stursova M."/>
            <person name="Weitz H."/>
            <person name="Taylor A."/>
            <person name="Grigoriev I.V."/>
            <person name="Nagy L.G."/>
            <person name="Martin F."/>
            <person name="Kauserud H."/>
        </authorList>
    </citation>
    <scope>NUCLEOTIDE SEQUENCE</scope>
    <source>
        <strain evidence="1">CBHHK182m</strain>
    </source>
</reference>
<organism evidence="1 2">
    <name type="scientific">Mycena metata</name>
    <dbReference type="NCBI Taxonomy" id="1033252"/>
    <lineage>
        <taxon>Eukaryota</taxon>
        <taxon>Fungi</taxon>
        <taxon>Dikarya</taxon>
        <taxon>Basidiomycota</taxon>
        <taxon>Agaricomycotina</taxon>
        <taxon>Agaricomycetes</taxon>
        <taxon>Agaricomycetidae</taxon>
        <taxon>Agaricales</taxon>
        <taxon>Marasmiineae</taxon>
        <taxon>Mycenaceae</taxon>
        <taxon>Mycena</taxon>
    </lineage>
</organism>